<feature type="region of interest" description="Disordered" evidence="1">
    <location>
        <begin position="1"/>
        <end position="212"/>
    </location>
</feature>
<proteinExistence type="predicted"/>
<evidence type="ECO:0000256" key="1">
    <source>
        <dbReference type="SAM" id="MobiDB-lite"/>
    </source>
</evidence>
<evidence type="ECO:0000313" key="2">
    <source>
        <dbReference type="EMBL" id="KAF3520999.1"/>
    </source>
</evidence>
<feature type="compositionally biased region" description="Basic and acidic residues" evidence="1">
    <location>
        <begin position="414"/>
        <end position="424"/>
    </location>
</feature>
<keyword evidence="3" id="KW-1185">Reference proteome</keyword>
<feature type="region of interest" description="Disordered" evidence="1">
    <location>
        <begin position="394"/>
        <end position="446"/>
    </location>
</feature>
<feature type="compositionally biased region" description="Basic and acidic residues" evidence="1">
    <location>
        <begin position="84"/>
        <end position="100"/>
    </location>
</feature>
<feature type="compositionally biased region" description="Polar residues" evidence="1">
    <location>
        <begin position="32"/>
        <end position="41"/>
    </location>
</feature>
<gene>
    <name evidence="2" type="ORF">DY000_02060318</name>
</gene>
<organism evidence="2 3">
    <name type="scientific">Brassica cretica</name>
    <name type="common">Mustard</name>
    <dbReference type="NCBI Taxonomy" id="69181"/>
    <lineage>
        <taxon>Eukaryota</taxon>
        <taxon>Viridiplantae</taxon>
        <taxon>Streptophyta</taxon>
        <taxon>Embryophyta</taxon>
        <taxon>Tracheophyta</taxon>
        <taxon>Spermatophyta</taxon>
        <taxon>Magnoliopsida</taxon>
        <taxon>eudicotyledons</taxon>
        <taxon>Gunneridae</taxon>
        <taxon>Pentapetalae</taxon>
        <taxon>rosids</taxon>
        <taxon>malvids</taxon>
        <taxon>Brassicales</taxon>
        <taxon>Brassicaceae</taxon>
        <taxon>Brassiceae</taxon>
        <taxon>Brassica</taxon>
    </lineage>
</organism>
<comment type="caution">
    <text evidence="2">The sequence shown here is derived from an EMBL/GenBank/DDBJ whole genome shotgun (WGS) entry which is preliminary data.</text>
</comment>
<feature type="compositionally biased region" description="Basic and acidic residues" evidence="1">
    <location>
        <begin position="16"/>
        <end position="28"/>
    </location>
</feature>
<accession>A0ABQ7B4J3</accession>
<dbReference type="EMBL" id="QGKV02001556">
    <property type="protein sequence ID" value="KAF3520999.1"/>
    <property type="molecule type" value="Genomic_DNA"/>
</dbReference>
<feature type="compositionally biased region" description="Polar residues" evidence="1">
    <location>
        <begin position="152"/>
        <end position="182"/>
    </location>
</feature>
<feature type="compositionally biased region" description="Basic and acidic residues" evidence="1">
    <location>
        <begin position="132"/>
        <end position="144"/>
    </location>
</feature>
<feature type="compositionally biased region" description="Polar residues" evidence="1">
    <location>
        <begin position="394"/>
        <end position="410"/>
    </location>
</feature>
<reference evidence="2 3" key="1">
    <citation type="journal article" date="2020" name="BMC Genomics">
        <title>Intraspecific diversification of the crop wild relative Brassica cretica Lam. using demographic model selection.</title>
        <authorList>
            <person name="Kioukis A."/>
            <person name="Michalopoulou V.A."/>
            <person name="Briers L."/>
            <person name="Pirintsos S."/>
            <person name="Studholme D.J."/>
            <person name="Pavlidis P."/>
            <person name="Sarris P.F."/>
        </authorList>
    </citation>
    <scope>NUCLEOTIDE SEQUENCE [LARGE SCALE GENOMIC DNA]</scope>
    <source>
        <strain evidence="3">cv. PFS-1207/04</strain>
    </source>
</reference>
<feature type="compositionally biased region" description="Basic and acidic residues" evidence="1">
    <location>
        <begin position="183"/>
        <end position="194"/>
    </location>
</feature>
<feature type="compositionally biased region" description="Gly residues" evidence="1">
    <location>
        <begin position="201"/>
        <end position="212"/>
    </location>
</feature>
<dbReference type="Proteomes" id="UP000266723">
    <property type="component" value="Unassembled WGS sequence"/>
</dbReference>
<sequence>MEARVEFPNGDIDLSQEEREQKIKELRELNPTGAQGYSHQALSGPAGNYRSNGPIIRGIDPPMGKRQKETGGYWTSKSLSNRGEPVKTMERRREEKEDRYPSQQQKGIVWNRLEGQEKRKTSEYNPRPRQNFLERQRGREQFRVRERHNPHHSQASQQVWRPRVQTNGGKSNSPSRTATNSKYPRDTTPEKEDSQQTISGGLQGHMGSGGPGNGVLVVHRNESAEERLRRLKGKAIMQEDSTTMVTKMALQGLPQALLTRDRGTVIIRDGGIRSPLSVPRLVQSPHRNKNGTEDPSLDLDTLMNSKHIDEMVITREEEAEVDKLADEFGDVGMDEIMLQNDDLLADEPGYDAEIIDAISQLSPANAVKKTMGATTMDAPKKALSIITYQMKNKSAGSTGNQQTDITQGKSGAQEIKKKSSHAADLKGAQASKKLNAIRGRPSPRKRDSAIIIQSSNKGHISWFHIEYAKELFSADFMITESTHCMLTSTMGSSDLQIPLHVESNAATHMFPACAFHSQSAILPRTRINVK</sequence>
<protein>
    <submittedName>
        <fullName evidence="2">Uncharacterized protein</fullName>
    </submittedName>
</protein>
<name>A0ABQ7B4J3_BRACR</name>
<evidence type="ECO:0000313" key="3">
    <source>
        <dbReference type="Proteomes" id="UP000266723"/>
    </source>
</evidence>